<comment type="subunit">
    <text evidence="5">Monomer.</text>
</comment>
<evidence type="ECO:0000313" key="12">
    <source>
        <dbReference type="Proteomes" id="UP000301475"/>
    </source>
</evidence>
<keyword evidence="7" id="KW-0627">Porphyrin biosynthesis</keyword>
<dbReference type="OrthoDB" id="9810298at2"/>
<reference evidence="11 12" key="1">
    <citation type="submission" date="2019-04" db="EMBL/GenBank/DDBJ databases">
        <authorList>
            <person name="Embree M."/>
            <person name="Gaffney J.R."/>
        </authorList>
    </citation>
    <scope>NUCLEOTIDE SEQUENCE [LARGE SCALE GENOMIC DNA]</scope>
    <source>
        <strain evidence="11 12">JE7A12</strain>
    </source>
</reference>
<comment type="pathway">
    <text evidence="3">Porphyrin-containing compound metabolism; protoporphyrin-IX biosynthesis; coproporphyrinogen-III from 5-aminolevulinate: step 2/4.</text>
</comment>
<evidence type="ECO:0000256" key="4">
    <source>
        <dbReference type="ARBA" id="ARBA00005638"/>
    </source>
</evidence>
<dbReference type="KEGG" id="ruj:E5Z56_09455"/>
<dbReference type="EC" id="2.5.1.61" evidence="9"/>
<evidence type="ECO:0000259" key="10">
    <source>
        <dbReference type="Pfam" id="PF01379"/>
    </source>
</evidence>
<dbReference type="GO" id="GO:0006783">
    <property type="term" value="P:heme biosynthetic process"/>
    <property type="evidence" value="ECO:0007669"/>
    <property type="project" value="TreeGrafter"/>
</dbReference>
<dbReference type="Gene3D" id="3.40.190.10">
    <property type="entry name" value="Periplasmic binding protein-like II"/>
    <property type="match status" value="2"/>
</dbReference>
<comment type="cofactor">
    <cofactor evidence="1">
        <name>dipyrromethane</name>
        <dbReference type="ChEBI" id="CHEBI:60342"/>
    </cofactor>
</comment>
<gene>
    <name evidence="11" type="primary">hemC</name>
    <name evidence="11" type="ORF">E5Z56_09455</name>
</gene>
<comment type="catalytic activity">
    <reaction evidence="8">
        <text>4 porphobilinogen + H2O = hydroxymethylbilane + 4 NH4(+)</text>
        <dbReference type="Rhea" id="RHEA:13185"/>
        <dbReference type="ChEBI" id="CHEBI:15377"/>
        <dbReference type="ChEBI" id="CHEBI:28938"/>
        <dbReference type="ChEBI" id="CHEBI:57845"/>
        <dbReference type="ChEBI" id="CHEBI:58126"/>
        <dbReference type="EC" id="2.5.1.61"/>
    </reaction>
</comment>
<dbReference type="CDD" id="cd13647">
    <property type="entry name" value="PBP2_PBGD_2"/>
    <property type="match status" value="1"/>
</dbReference>
<proteinExistence type="inferred from homology"/>
<dbReference type="SUPFAM" id="SSF54782">
    <property type="entry name" value="Porphobilinogen deaminase (hydroxymethylbilane synthase), C-terminal domain"/>
    <property type="match status" value="1"/>
</dbReference>
<dbReference type="PANTHER" id="PTHR11557:SF0">
    <property type="entry name" value="PORPHOBILINOGEN DEAMINASE"/>
    <property type="match status" value="1"/>
</dbReference>
<sequence>MSIKIGTRKSKLALAQTNMVVNEIKKYFPSINIEVVHFTTKGDKVLNKPLINIGGKGVFVTEIEDALINKEIDLAVHSAKDLPLQLQDNLTISAVLKRGNYRDTLVTVKEKEIDFSKETVIGTGSNRRKLAFKNLYPNATFKDIRGNVDTRLNKLYTGEYDGIILAMAGLERLDLLSDSRFTFTPFDYKDFVPAPCQGIIAIESRNNDLTEILSKINHQDTFYAFQTERHILNILNADCGMPLGAYSFVENNKINVVYTSDSKEIITKSDLIENRFNLAESVVR</sequence>
<dbReference type="InterPro" id="IPR000860">
    <property type="entry name" value="HemC"/>
</dbReference>
<evidence type="ECO:0000256" key="9">
    <source>
        <dbReference type="NCBIfam" id="TIGR00212"/>
    </source>
</evidence>
<dbReference type="Gene3D" id="3.30.160.40">
    <property type="entry name" value="Porphobilinogen deaminase, C-terminal domain"/>
    <property type="match status" value="1"/>
</dbReference>
<dbReference type="FunFam" id="3.40.190.10:FF:000004">
    <property type="entry name" value="Porphobilinogen deaminase"/>
    <property type="match status" value="1"/>
</dbReference>
<dbReference type="FunFam" id="3.40.190.10:FF:000005">
    <property type="entry name" value="Porphobilinogen deaminase"/>
    <property type="match status" value="1"/>
</dbReference>
<evidence type="ECO:0000256" key="5">
    <source>
        <dbReference type="ARBA" id="ARBA00011245"/>
    </source>
</evidence>
<evidence type="ECO:0000313" key="11">
    <source>
        <dbReference type="EMBL" id="QCT07568.1"/>
    </source>
</evidence>
<evidence type="ECO:0000256" key="8">
    <source>
        <dbReference type="ARBA" id="ARBA00048169"/>
    </source>
</evidence>
<feature type="domain" description="Porphobilinogen deaminase N-terminal" evidence="10">
    <location>
        <begin position="3"/>
        <end position="208"/>
    </location>
</feature>
<dbReference type="InterPro" id="IPR022417">
    <property type="entry name" value="Porphobilin_deaminase_N"/>
</dbReference>
<dbReference type="InterPro" id="IPR036803">
    <property type="entry name" value="Porphobilinogen_deaminase_C_sf"/>
</dbReference>
<dbReference type="GO" id="GO:0005737">
    <property type="term" value="C:cytoplasm"/>
    <property type="evidence" value="ECO:0007669"/>
    <property type="project" value="UniProtKB-UniRule"/>
</dbReference>
<dbReference type="AlphaFoldDB" id="A0A4P8Y2N8"/>
<dbReference type="PRINTS" id="PR00151">
    <property type="entry name" value="PORPHBDMNASE"/>
</dbReference>
<evidence type="ECO:0000256" key="2">
    <source>
        <dbReference type="ARBA" id="ARBA00002869"/>
    </source>
</evidence>
<evidence type="ECO:0000256" key="3">
    <source>
        <dbReference type="ARBA" id="ARBA00004735"/>
    </source>
</evidence>
<organism evidence="11 12">
    <name type="scientific">Ruminococcus bovis</name>
    <dbReference type="NCBI Taxonomy" id="2564099"/>
    <lineage>
        <taxon>Bacteria</taxon>
        <taxon>Bacillati</taxon>
        <taxon>Bacillota</taxon>
        <taxon>Clostridia</taxon>
        <taxon>Eubacteriales</taxon>
        <taxon>Oscillospiraceae</taxon>
        <taxon>Ruminococcus</taxon>
    </lineage>
</organism>
<dbReference type="PANTHER" id="PTHR11557">
    <property type="entry name" value="PORPHOBILINOGEN DEAMINASE"/>
    <property type="match status" value="1"/>
</dbReference>
<evidence type="ECO:0000256" key="6">
    <source>
        <dbReference type="ARBA" id="ARBA00022679"/>
    </source>
</evidence>
<dbReference type="SUPFAM" id="SSF53850">
    <property type="entry name" value="Periplasmic binding protein-like II"/>
    <property type="match status" value="1"/>
</dbReference>
<protein>
    <recommendedName>
        <fullName evidence="9">Hydroxymethylbilane synthase</fullName>
        <ecNumber evidence="9">2.5.1.61</ecNumber>
    </recommendedName>
</protein>
<dbReference type="Pfam" id="PF01379">
    <property type="entry name" value="Porphobil_deam"/>
    <property type="match status" value="1"/>
</dbReference>
<evidence type="ECO:0000256" key="1">
    <source>
        <dbReference type="ARBA" id="ARBA00001916"/>
    </source>
</evidence>
<comment type="similarity">
    <text evidence="4">Belongs to the HMBS family.</text>
</comment>
<dbReference type="EMBL" id="CP039381">
    <property type="protein sequence ID" value="QCT07568.1"/>
    <property type="molecule type" value="Genomic_DNA"/>
</dbReference>
<dbReference type="GO" id="GO:0004418">
    <property type="term" value="F:hydroxymethylbilane synthase activity"/>
    <property type="evidence" value="ECO:0007669"/>
    <property type="project" value="UniProtKB-UniRule"/>
</dbReference>
<keyword evidence="12" id="KW-1185">Reference proteome</keyword>
<name>A0A4P8Y2N8_9FIRM</name>
<keyword evidence="6 11" id="KW-0808">Transferase</keyword>
<comment type="function">
    <text evidence="2">Tetrapolymerization of the monopyrrole PBG into the hydroxymethylbilane pre-uroporphyrinogen in several discrete steps.</text>
</comment>
<dbReference type="RefSeq" id="WP_138157572.1">
    <property type="nucleotide sequence ID" value="NZ_CP039381.1"/>
</dbReference>
<accession>A0A4P8Y2N8</accession>
<evidence type="ECO:0000256" key="7">
    <source>
        <dbReference type="ARBA" id="ARBA00023244"/>
    </source>
</evidence>
<dbReference type="PIRSF" id="PIRSF001438">
    <property type="entry name" value="4pyrrol_synth_OHMeBilane_synth"/>
    <property type="match status" value="1"/>
</dbReference>
<dbReference type="Proteomes" id="UP000301475">
    <property type="component" value="Chromosome"/>
</dbReference>
<dbReference type="NCBIfam" id="TIGR00212">
    <property type="entry name" value="hemC"/>
    <property type="match status" value="1"/>
</dbReference>